<protein>
    <submittedName>
        <fullName evidence="2">Uncharacterized protein</fullName>
    </submittedName>
</protein>
<evidence type="ECO:0000313" key="3">
    <source>
        <dbReference type="Proteomes" id="UP000053257"/>
    </source>
</evidence>
<dbReference type="HOGENOM" id="CLU_3087998_0_0_1"/>
<proteinExistence type="predicted"/>
<dbReference type="Proteomes" id="UP000053257">
    <property type="component" value="Unassembled WGS sequence"/>
</dbReference>
<accession>A0A0C3S3Q9</accession>
<organism evidence="2 3">
    <name type="scientific">Phlebiopsis gigantea (strain 11061_1 CR5-6)</name>
    <name type="common">White-rot fungus</name>
    <name type="synonym">Peniophora gigantea</name>
    <dbReference type="NCBI Taxonomy" id="745531"/>
    <lineage>
        <taxon>Eukaryota</taxon>
        <taxon>Fungi</taxon>
        <taxon>Dikarya</taxon>
        <taxon>Basidiomycota</taxon>
        <taxon>Agaricomycotina</taxon>
        <taxon>Agaricomycetes</taxon>
        <taxon>Polyporales</taxon>
        <taxon>Phanerochaetaceae</taxon>
        <taxon>Phlebiopsis</taxon>
    </lineage>
</organism>
<sequence length="52" mass="5231">MALYSAHPTACVAAANSLIIGSVAPWAALGLAIGLCPVVLRAVASPKTTQKR</sequence>
<feature type="transmembrane region" description="Helical" evidence="1">
    <location>
        <begin position="23"/>
        <end position="44"/>
    </location>
</feature>
<reference evidence="2 3" key="1">
    <citation type="journal article" date="2014" name="PLoS Genet.">
        <title>Analysis of the Phlebiopsis gigantea genome, transcriptome and secretome provides insight into its pioneer colonization strategies of wood.</title>
        <authorList>
            <person name="Hori C."/>
            <person name="Ishida T."/>
            <person name="Igarashi K."/>
            <person name="Samejima M."/>
            <person name="Suzuki H."/>
            <person name="Master E."/>
            <person name="Ferreira P."/>
            <person name="Ruiz-Duenas F.J."/>
            <person name="Held B."/>
            <person name="Canessa P."/>
            <person name="Larrondo L.F."/>
            <person name="Schmoll M."/>
            <person name="Druzhinina I.S."/>
            <person name="Kubicek C.P."/>
            <person name="Gaskell J.A."/>
            <person name="Kersten P."/>
            <person name="St John F."/>
            <person name="Glasner J."/>
            <person name="Sabat G."/>
            <person name="Splinter BonDurant S."/>
            <person name="Syed K."/>
            <person name="Yadav J."/>
            <person name="Mgbeahuruike A.C."/>
            <person name="Kovalchuk A."/>
            <person name="Asiegbu F.O."/>
            <person name="Lackner G."/>
            <person name="Hoffmeister D."/>
            <person name="Rencoret J."/>
            <person name="Gutierrez A."/>
            <person name="Sun H."/>
            <person name="Lindquist E."/>
            <person name="Barry K."/>
            <person name="Riley R."/>
            <person name="Grigoriev I.V."/>
            <person name="Henrissat B."/>
            <person name="Kues U."/>
            <person name="Berka R.M."/>
            <person name="Martinez A.T."/>
            <person name="Covert S.F."/>
            <person name="Blanchette R.A."/>
            <person name="Cullen D."/>
        </authorList>
    </citation>
    <scope>NUCLEOTIDE SEQUENCE [LARGE SCALE GENOMIC DNA]</scope>
    <source>
        <strain evidence="2 3">11061_1 CR5-6</strain>
    </source>
</reference>
<evidence type="ECO:0000256" key="1">
    <source>
        <dbReference type="SAM" id="Phobius"/>
    </source>
</evidence>
<keyword evidence="1" id="KW-0812">Transmembrane</keyword>
<keyword evidence="1" id="KW-0472">Membrane</keyword>
<dbReference type="AlphaFoldDB" id="A0A0C3S3Q9"/>
<evidence type="ECO:0000313" key="2">
    <source>
        <dbReference type="EMBL" id="KIP04557.1"/>
    </source>
</evidence>
<keyword evidence="3" id="KW-1185">Reference proteome</keyword>
<gene>
    <name evidence="2" type="ORF">PHLGIDRAFT_190399</name>
</gene>
<keyword evidence="1" id="KW-1133">Transmembrane helix</keyword>
<dbReference type="EMBL" id="KN840570">
    <property type="protein sequence ID" value="KIP04557.1"/>
    <property type="molecule type" value="Genomic_DNA"/>
</dbReference>
<name>A0A0C3S3Q9_PHLG1</name>